<organism evidence="1 2">
    <name type="scientific">Bacillus safensis</name>
    <dbReference type="NCBI Taxonomy" id="561879"/>
    <lineage>
        <taxon>Bacteria</taxon>
        <taxon>Bacillati</taxon>
        <taxon>Bacillota</taxon>
        <taxon>Bacilli</taxon>
        <taxon>Bacillales</taxon>
        <taxon>Bacillaceae</taxon>
        <taxon>Bacillus</taxon>
    </lineage>
</organism>
<keyword evidence="1" id="KW-0808">Transferase</keyword>
<gene>
    <name evidence="1" type="ORF">P5627_03715</name>
</gene>
<name>A0AC61YT40_BACIA</name>
<dbReference type="EMBL" id="CP121752">
    <property type="protein sequence ID" value="WGD98295.1"/>
    <property type="molecule type" value="Genomic_DNA"/>
</dbReference>
<keyword evidence="1" id="KW-0489">Methyltransferase</keyword>
<protein>
    <submittedName>
        <fullName evidence="1">DNA cytosine methyltransferase</fullName>
        <ecNumber evidence="1">2.1.1.37</ecNumber>
    </submittedName>
</protein>
<sequence length="424" mass="48600">MVDGEREKRTFVSSLTFTPEEVKKILFEKIREENELVQNNVTEQDRLEEKEMLKELYYKKGETNIVSLFSGAGGLDLGVELSSMVVQFGEEKAYRAFESKDDYLKLRSKVKCNFVYSNDMFTAANMSYVKNFASTVTKVAKDIRKVKVFPKCNLMLGGFPCPGFSSSGPRLLDDPRNFLYIHYIRALVQSTPEFFVAENVKGLMTMAKGQVLNQMIEDFQAAGYHVTAHLVNSRDYGVPQLRERVFIIGIRNDIYIKYGFNYEVPEPTHGEGKLPYVTLKETIGDLPLDASDVYEGSFSSMYMSRNRKKGWNEQSFTIQASGRQAPMHPHGEPMKKIGKDEWEFQGDFNRRLSVREVARIQTFPSWFEFSNGNKEGVTKNHKLNEQYKQIGNAVPVILAEKMVRPIIEFLYENIISSGVQEEKV</sequence>
<evidence type="ECO:0000313" key="1">
    <source>
        <dbReference type="EMBL" id="WGD98295.1"/>
    </source>
</evidence>
<reference evidence="1" key="1">
    <citation type="submission" date="2025-02" db="EMBL/GenBank/DDBJ databases">
        <title>Complete genome sequences of 52 Bacillus and Priestia strains isolated from West-African fermentations and 26 reference strains from the DSMZ collection.</title>
        <authorList>
            <person name="Wiedenbein E.S."/>
            <person name="Canoy T.S."/>
            <person name="Hui Y."/>
            <person name="Parkouda C."/>
            <person name="Dawende C."/>
            <person name="Ametefe E."/>
            <person name="Jespersen L."/>
            <person name="Nielsen D.S."/>
        </authorList>
    </citation>
    <scope>NUCLEOTIDE SEQUENCE</scope>
    <source>
        <strain evidence="1">PRO33</strain>
    </source>
</reference>
<accession>A0AC61YT40</accession>
<dbReference type="EC" id="2.1.1.37" evidence="1"/>
<evidence type="ECO:0000313" key="2">
    <source>
        <dbReference type="Proteomes" id="UP001218488"/>
    </source>
</evidence>
<dbReference type="Proteomes" id="UP001218488">
    <property type="component" value="Chromosome"/>
</dbReference>
<proteinExistence type="predicted"/>